<dbReference type="InterPro" id="IPR041238">
    <property type="entry name" value="Rap1a"/>
</dbReference>
<keyword evidence="2" id="KW-0614">Plasmid</keyword>
<evidence type="ECO:0000313" key="3">
    <source>
        <dbReference type="Proteomes" id="UP000000343"/>
    </source>
</evidence>
<protein>
    <recommendedName>
        <fullName evidence="1">Rap1a immunity protein domain-containing protein</fullName>
    </recommendedName>
</protein>
<dbReference type="KEGG" id="acm:AciX9_4679"/>
<evidence type="ECO:0000259" key="1">
    <source>
        <dbReference type="Pfam" id="PF18602"/>
    </source>
</evidence>
<sequence>MAQTSGLGLYQSCQLTTKPENSLSENDHLRYVTCVVFVTAITMGYEMGTKTRCVAAGTTNTQLGIIVYKYLDDHPEMLNLDPGTLTIRAVRQAFPCPVKH</sequence>
<keyword evidence="3" id="KW-1185">Reference proteome</keyword>
<geneLocation type="plasmid" evidence="2 3">
    <name>pACIX905</name>
</geneLocation>
<evidence type="ECO:0000313" key="2">
    <source>
        <dbReference type="EMBL" id="ADW71608.1"/>
    </source>
</evidence>
<feature type="domain" description="Rap1a immunity protein" evidence="1">
    <location>
        <begin position="6"/>
        <end position="96"/>
    </location>
</feature>
<gene>
    <name evidence="2" type="ordered locus">AciX9_4679</name>
</gene>
<dbReference type="AlphaFoldDB" id="E8X824"/>
<accession>E8X824</accession>
<dbReference type="HOGENOM" id="CLU_2301872_0_0_0"/>
<name>E8X824_GRATM</name>
<dbReference type="Pfam" id="PF18602">
    <property type="entry name" value="Rap1a"/>
    <property type="match status" value="1"/>
</dbReference>
<reference evidence="3" key="1">
    <citation type="submission" date="2011-01" db="EMBL/GenBank/DDBJ databases">
        <title>Complete sequence of plasmid5 of Acidobacterium sp. MP5ACTX9.</title>
        <authorList>
            <consortium name="US DOE Joint Genome Institute"/>
            <person name="Lucas S."/>
            <person name="Copeland A."/>
            <person name="Lapidus A."/>
            <person name="Cheng J.-F."/>
            <person name="Goodwin L."/>
            <person name="Pitluck S."/>
            <person name="Teshima H."/>
            <person name="Detter J.C."/>
            <person name="Han C."/>
            <person name="Tapia R."/>
            <person name="Land M."/>
            <person name="Hauser L."/>
            <person name="Kyrpides N."/>
            <person name="Ivanova N."/>
            <person name="Ovchinnikova G."/>
            <person name="Pagani I."/>
            <person name="Rawat S.R."/>
            <person name="Mannisto M."/>
            <person name="Haggblom M.M."/>
            <person name="Woyke T."/>
        </authorList>
    </citation>
    <scope>NUCLEOTIDE SEQUENCE [LARGE SCALE GENOMIC DNA]</scope>
    <source>
        <strain evidence="3">MP5ACTX9</strain>
        <plasmid evidence="3">Plasmid pACIX905</plasmid>
    </source>
</reference>
<organism evidence="3">
    <name type="scientific">Granulicella tundricola (strain ATCC BAA-1859 / DSM 23138 / MP5ACTX9)</name>
    <dbReference type="NCBI Taxonomy" id="1198114"/>
    <lineage>
        <taxon>Bacteria</taxon>
        <taxon>Pseudomonadati</taxon>
        <taxon>Acidobacteriota</taxon>
        <taxon>Terriglobia</taxon>
        <taxon>Terriglobales</taxon>
        <taxon>Acidobacteriaceae</taxon>
        <taxon>Granulicella</taxon>
    </lineage>
</organism>
<proteinExistence type="predicted"/>
<dbReference type="EMBL" id="CP002485">
    <property type="protein sequence ID" value="ADW71608.1"/>
    <property type="molecule type" value="Genomic_DNA"/>
</dbReference>
<dbReference type="Proteomes" id="UP000000343">
    <property type="component" value="Plasmid pACIX905"/>
</dbReference>